<feature type="transmembrane region" description="Helical" evidence="12">
    <location>
        <begin position="296"/>
        <end position="312"/>
    </location>
</feature>
<feature type="transmembrane region" description="Helical" evidence="12">
    <location>
        <begin position="347"/>
        <end position="370"/>
    </location>
</feature>
<evidence type="ECO:0000256" key="7">
    <source>
        <dbReference type="ARBA" id="ARBA00022824"/>
    </source>
</evidence>
<dbReference type="CAZy" id="GT22">
    <property type="family name" value="Glycosyltransferase Family 22"/>
</dbReference>
<dbReference type="PANTHER" id="PTHR22760">
    <property type="entry name" value="GLYCOSYLTRANSFERASE"/>
    <property type="match status" value="1"/>
</dbReference>
<organism evidence="13 14">
    <name type="scientific">Komagataella phaffii (strain GS115 / ATCC 20864)</name>
    <name type="common">Yeast</name>
    <name type="synonym">Pichia pastoris</name>
    <dbReference type="NCBI Taxonomy" id="644223"/>
    <lineage>
        <taxon>Eukaryota</taxon>
        <taxon>Fungi</taxon>
        <taxon>Dikarya</taxon>
        <taxon>Ascomycota</taxon>
        <taxon>Saccharomycotina</taxon>
        <taxon>Pichiomycetes</taxon>
        <taxon>Pichiales</taxon>
        <taxon>Pichiaceae</taxon>
        <taxon>Komagataella</taxon>
    </lineage>
</organism>
<name>C4R879_KOMPG</name>
<evidence type="ECO:0000256" key="6">
    <source>
        <dbReference type="ARBA" id="ARBA00022692"/>
    </source>
</evidence>
<feature type="transmembrane region" description="Helical" evidence="12">
    <location>
        <begin position="318"/>
        <end position="335"/>
    </location>
</feature>
<protein>
    <recommendedName>
        <fullName evidence="12">Mannosyltransferase</fullName>
        <ecNumber evidence="12">2.4.1.-</ecNumber>
    </recommendedName>
</protein>
<feature type="transmembrane region" description="Helical" evidence="12">
    <location>
        <begin position="91"/>
        <end position="112"/>
    </location>
</feature>
<comment type="subcellular location">
    <subcellularLocation>
        <location evidence="1 12">Endoplasmic reticulum membrane</location>
        <topology evidence="1 12">Multi-pass membrane protein</topology>
    </subcellularLocation>
</comment>
<dbReference type="EC" id="2.4.1.-" evidence="12"/>
<keyword evidence="9 12" id="KW-0472">Membrane</keyword>
<proteinExistence type="inferred from homology"/>
<evidence type="ECO:0000256" key="5">
    <source>
        <dbReference type="ARBA" id="ARBA00022679"/>
    </source>
</evidence>
<evidence type="ECO:0000256" key="8">
    <source>
        <dbReference type="ARBA" id="ARBA00022989"/>
    </source>
</evidence>
<comment type="function">
    <text evidence="10">Mannosyltransferase that operates in the biosynthetic pathway of dolichol-linked oligosaccharides, the glycan precursors employed in protein asparagine (N)-glycosylation. The assembly of dolichol-linked oligosaccharides begins on the cytosolic side of the endoplasmic reticulum membrane and finishes in its lumen. The sequential addition of sugars to dolichol pyrophosphate produces dolichol-linked oligosaccharides containing fourteen sugars, including two GlcNAcs, nine mannoses and three glucoses. Once assembled, the oligosaccharide is transferred from the lipid to nascent proteins by oligosaccharyltransferases. In the lumen of the endoplasmic reticulum, adds the eighth mannose residue in an alpha-1,6 linkage onto Man(7)GlcNAc(2)-PP-dolichol to produce Man(8)GlcNAc(2)-PP-dolichol.</text>
</comment>
<dbReference type="GO" id="GO:0006488">
    <property type="term" value="P:dolichol-linked oligosaccharide biosynthetic process"/>
    <property type="evidence" value="ECO:0007669"/>
    <property type="project" value="EnsemblFungi"/>
</dbReference>
<dbReference type="InterPro" id="IPR005599">
    <property type="entry name" value="GPI_mannosylTrfase"/>
</dbReference>
<dbReference type="Pfam" id="PF03901">
    <property type="entry name" value="Glyco_transf_22"/>
    <property type="match status" value="1"/>
</dbReference>
<dbReference type="AlphaFoldDB" id="C4R879"/>
<dbReference type="eggNOG" id="KOG2516">
    <property type="taxonomic scope" value="Eukaryota"/>
</dbReference>
<dbReference type="GO" id="GO:0005789">
    <property type="term" value="C:endoplasmic reticulum membrane"/>
    <property type="evidence" value="ECO:0007669"/>
    <property type="project" value="UniProtKB-SubCell"/>
</dbReference>
<dbReference type="InParanoid" id="C4R879"/>
<evidence type="ECO:0000256" key="12">
    <source>
        <dbReference type="RuleBase" id="RU363075"/>
    </source>
</evidence>
<evidence type="ECO:0000313" key="14">
    <source>
        <dbReference type="Proteomes" id="UP000000314"/>
    </source>
</evidence>
<evidence type="ECO:0000256" key="3">
    <source>
        <dbReference type="ARBA" id="ARBA00007063"/>
    </source>
</evidence>
<keyword evidence="6 12" id="KW-0812">Transmembrane</keyword>
<keyword evidence="4 12" id="KW-0328">Glycosyltransferase</keyword>
<evidence type="ECO:0000256" key="2">
    <source>
        <dbReference type="ARBA" id="ARBA00004922"/>
    </source>
</evidence>
<dbReference type="KEGG" id="ppa:PAS_chr4_0544"/>
<evidence type="ECO:0000256" key="9">
    <source>
        <dbReference type="ARBA" id="ARBA00023136"/>
    </source>
</evidence>
<dbReference type="OMA" id="MIRYLTF"/>
<evidence type="ECO:0000256" key="1">
    <source>
        <dbReference type="ARBA" id="ARBA00004477"/>
    </source>
</evidence>
<reference evidence="13 14" key="1">
    <citation type="journal article" date="2009" name="Nat. Biotechnol.">
        <title>Genome sequence of the recombinant protein production host Pichia pastoris.</title>
        <authorList>
            <person name="De Schutter K."/>
            <person name="Lin Y.C."/>
            <person name="Tiels P."/>
            <person name="Van Hecke A."/>
            <person name="Glinka S."/>
            <person name="Weber-Lehmann J."/>
            <person name="Rouze P."/>
            <person name="Van de Peer Y."/>
            <person name="Callewaert N."/>
        </authorList>
    </citation>
    <scope>NUCLEOTIDE SEQUENCE [LARGE SCALE GENOMIC DNA]</scope>
    <source>
        <strain evidence="14">GS115 / ATCC 20864</strain>
    </source>
</reference>
<evidence type="ECO:0000313" key="13">
    <source>
        <dbReference type="EMBL" id="CAY71804.1"/>
    </source>
</evidence>
<dbReference type="HOGENOM" id="CLU_008917_4_0_1"/>
<comment type="similarity">
    <text evidence="3 12">Belongs to the glycosyltransferase 22 family.</text>
</comment>
<keyword evidence="14" id="KW-1185">Reference proteome</keyword>
<evidence type="ECO:0000256" key="4">
    <source>
        <dbReference type="ARBA" id="ARBA00022676"/>
    </source>
</evidence>
<gene>
    <name evidence="13" type="ordered locus">PAS_chr4_0544</name>
</gene>
<comment type="pathway">
    <text evidence="2">Protein modification; protein glycosylation.</text>
</comment>
<dbReference type="RefSeq" id="XP_002493983.1">
    <property type="nucleotide sequence ID" value="XM_002493938.1"/>
</dbReference>
<keyword evidence="5" id="KW-0808">Transferase</keyword>
<dbReference type="FunCoup" id="C4R879">
    <property type="interactions" value="409"/>
</dbReference>
<dbReference type="GeneID" id="8200812"/>
<dbReference type="EMBL" id="FN392322">
    <property type="protein sequence ID" value="CAY71804.1"/>
    <property type="molecule type" value="Genomic_DNA"/>
</dbReference>
<dbReference type="Proteomes" id="UP000000314">
    <property type="component" value="Chromosome 4"/>
</dbReference>
<keyword evidence="8 12" id="KW-1133">Transmembrane helix</keyword>
<feature type="transmembrane region" description="Helical" evidence="12">
    <location>
        <begin position="208"/>
        <end position="226"/>
    </location>
</feature>
<feature type="transmembrane region" description="Helical" evidence="12">
    <location>
        <begin position="170"/>
        <end position="196"/>
    </location>
</feature>
<keyword evidence="7 12" id="KW-0256">Endoplasmic reticulum</keyword>
<feature type="transmembrane region" description="Helical" evidence="12">
    <location>
        <begin position="6"/>
        <end position="24"/>
    </location>
</feature>
<feature type="transmembrane region" description="Helical" evidence="12">
    <location>
        <begin position="146"/>
        <end position="163"/>
    </location>
</feature>
<dbReference type="PANTHER" id="PTHR22760:SF1">
    <property type="entry name" value="DOL-P-MAN:MAN(7)GLCNAC(2)-PP-DOL ALPHA-1,6-MANNOSYLTRANSFERASE"/>
    <property type="match status" value="1"/>
</dbReference>
<evidence type="ECO:0000256" key="10">
    <source>
        <dbReference type="ARBA" id="ARBA00044721"/>
    </source>
</evidence>
<dbReference type="UniPathway" id="UPA00378"/>
<evidence type="ECO:0000256" key="11">
    <source>
        <dbReference type="ARBA" id="ARBA00048899"/>
    </source>
</evidence>
<dbReference type="GO" id="GO:0052917">
    <property type="term" value="F:dol-P-Man:Man(7)GlcNAc(2)-PP-Dol alpha-1,6-mannosyltransferase activity"/>
    <property type="evidence" value="ECO:0007669"/>
    <property type="project" value="UniProtKB-EC"/>
</dbReference>
<feature type="transmembrane region" description="Helical" evidence="12">
    <location>
        <begin position="124"/>
        <end position="140"/>
    </location>
</feature>
<dbReference type="STRING" id="644223.C4R879"/>
<dbReference type="OrthoDB" id="19039at2759"/>
<sequence>MINLKLLDLALLFLIGLHLFISPFTKVEESFNIQACHDMIVYGFDDLSHYDHTQFPGAIQRSFWGAGLLSIAIRPFKGLLSSFFANWPTRLFYQYLVRGLLGLFNGLGLIRIRRVLSRNISKETAFWYMILQMCQFHIVYYSSRTLPNFIALPLVSNAFALYLTHENVSFAVLAFSGVVLRGEIGVFAVILAIVSVLQTHNFDNFLHIFKNGVVGTLAGAICSYVFDSYFWGYKVIPEINSFVFNVLEGQSSIWGVEPWYAYLMKYLPNLFNKSPLLILVIPGLFLKNDKLKNSKSLTLSSLLYLAIIAFQPHKEWRFIVYIVPPLVITISTVLAQLPRRFTIVKVAVFLLSFGSLLISLSFLFISSYNYPGGEALQHLNEKLLLLDQSSLPVDIKVHMDVPACMTGVTLFGYLDNSKLNNLRIVYDKTEDESLDTIWDSFNYVISEIDLDSSTAPKWEGDWLKIDVVQGYNGINKQSIKNTIFNYGILKRMIRDATKLDVGFIRTVFRSFIKFDDKLFIYERSSQT</sequence>
<comment type="catalytic activity">
    <reaction evidence="11">
        <text>an alpha-D-Man-(1-&gt;2)-alpha-D-Man-(1-&gt;2)-alpha-D-Man-(1-&gt;3)-[alpha-D-Man-(1-&gt;2)-alpha-D-Man-(1-&gt;3)-alpha-D-Man-(1-&gt;6)]-beta-D-Man-(1-&gt;4)-beta-D-GlcNAc-(1-&gt;4)-alpha-D-GlcNAc-diphospho-di-trans,poly-cis-dolichol + a di-trans,poly-cis-dolichyl beta-D-mannosyl phosphate = an alpha-D-Man-(1-&gt;2)-alpha-D-Man-(1-&gt;2)-alpha-D-Man-(1-&gt;3)-[alpha-D-Man-(1-&gt;2)-alpha-D-Man-(1-&gt;3)-[alpha-D-Man-(1-&gt;6)]-alpha-D-Man-(1-&gt;6)]-beta-D-Man-(1-&gt;4)-beta-D-GlcNAc-(1-&gt;4)-alpha-D-GlcNAc-diphospho-di-trans,poly-cis-dolichol + a di-trans,poly-cis-dolichyl phosphate + H(+)</text>
        <dbReference type="Rhea" id="RHEA:29535"/>
        <dbReference type="Rhea" id="RHEA-COMP:19498"/>
        <dbReference type="Rhea" id="RHEA-COMP:19501"/>
        <dbReference type="Rhea" id="RHEA-COMP:19518"/>
        <dbReference type="Rhea" id="RHEA-COMP:19519"/>
        <dbReference type="ChEBI" id="CHEBI:15378"/>
        <dbReference type="ChEBI" id="CHEBI:57683"/>
        <dbReference type="ChEBI" id="CHEBI:58211"/>
        <dbReference type="ChEBI" id="CHEBI:132517"/>
        <dbReference type="ChEBI" id="CHEBI:132519"/>
        <dbReference type="EC" id="2.4.1.260"/>
    </reaction>
    <physiologicalReaction direction="left-to-right" evidence="11">
        <dbReference type="Rhea" id="RHEA:29536"/>
    </physiologicalReaction>
</comment>
<accession>C4R879</accession>